<proteinExistence type="predicted"/>
<keyword evidence="1" id="KW-0472">Membrane</keyword>
<evidence type="ECO:0000256" key="1">
    <source>
        <dbReference type="SAM" id="Phobius"/>
    </source>
</evidence>
<dbReference type="Pfam" id="PF13456">
    <property type="entry name" value="RVT_3"/>
    <property type="match status" value="1"/>
</dbReference>
<dbReference type="AlphaFoldDB" id="A0A397Y5B1"/>
<accession>A0A397Y5B1</accession>
<dbReference type="GO" id="GO:0004523">
    <property type="term" value="F:RNA-DNA hybrid ribonuclease activity"/>
    <property type="evidence" value="ECO:0007669"/>
    <property type="project" value="InterPro"/>
</dbReference>
<organism evidence="3 4">
    <name type="scientific">Brassica campestris</name>
    <name type="common">Field mustard</name>
    <dbReference type="NCBI Taxonomy" id="3711"/>
    <lineage>
        <taxon>Eukaryota</taxon>
        <taxon>Viridiplantae</taxon>
        <taxon>Streptophyta</taxon>
        <taxon>Embryophyta</taxon>
        <taxon>Tracheophyta</taxon>
        <taxon>Spermatophyta</taxon>
        <taxon>Magnoliopsida</taxon>
        <taxon>eudicotyledons</taxon>
        <taxon>Gunneridae</taxon>
        <taxon>Pentapetalae</taxon>
        <taxon>rosids</taxon>
        <taxon>malvids</taxon>
        <taxon>Brassicales</taxon>
        <taxon>Brassicaceae</taxon>
        <taxon>Brassiceae</taxon>
        <taxon>Brassica</taxon>
    </lineage>
</organism>
<sequence>MIPKTSQKYRALPQRKRQTQSLIEALALKEAIIQINKLSYQNVLFCGDSAILCKQLERVTKVEHQRTSNVSIQTHLDDIMKLIEGKKYMFKHIKREENMRADHLVTLARNKNSPYVCSLVILNFLVISLSIQLQKKKKKFLK</sequence>
<dbReference type="Proteomes" id="UP000264353">
    <property type="component" value="Chromosome A9"/>
</dbReference>
<gene>
    <name evidence="3" type="ORF">BRARA_I03551</name>
</gene>
<dbReference type="SUPFAM" id="SSF53098">
    <property type="entry name" value="Ribonuclease H-like"/>
    <property type="match status" value="1"/>
</dbReference>
<evidence type="ECO:0000313" key="3">
    <source>
        <dbReference type="EMBL" id="RID46914.1"/>
    </source>
</evidence>
<feature type="domain" description="RNase H type-1" evidence="2">
    <location>
        <begin position="16"/>
        <end position="106"/>
    </location>
</feature>
<keyword evidence="1" id="KW-0812">Transmembrane</keyword>
<evidence type="ECO:0000259" key="2">
    <source>
        <dbReference type="Pfam" id="PF13456"/>
    </source>
</evidence>
<feature type="transmembrane region" description="Helical" evidence="1">
    <location>
        <begin position="113"/>
        <end position="133"/>
    </location>
</feature>
<dbReference type="Gene3D" id="3.30.420.10">
    <property type="entry name" value="Ribonuclease H-like superfamily/Ribonuclease H"/>
    <property type="match status" value="1"/>
</dbReference>
<dbReference type="InterPro" id="IPR036397">
    <property type="entry name" value="RNaseH_sf"/>
</dbReference>
<name>A0A397Y5B1_BRACM</name>
<dbReference type="InterPro" id="IPR002156">
    <property type="entry name" value="RNaseH_domain"/>
</dbReference>
<evidence type="ECO:0000313" key="4">
    <source>
        <dbReference type="Proteomes" id="UP000264353"/>
    </source>
</evidence>
<reference evidence="3 4" key="1">
    <citation type="submission" date="2018-06" db="EMBL/GenBank/DDBJ databases">
        <title>WGS assembly of Brassica rapa FPsc.</title>
        <authorList>
            <person name="Bowman J."/>
            <person name="Kohchi T."/>
            <person name="Yamato K."/>
            <person name="Jenkins J."/>
            <person name="Shu S."/>
            <person name="Ishizaki K."/>
            <person name="Yamaoka S."/>
            <person name="Nishihama R."/>
            <person name="Nakamura Y."/>
            <person name="Berger F."/>
            <person name="Adam C."/>
            <person name="Aki S."/>
            <person name="Althoff F."/>
            <person name="Araki T."/>
            <person name="Arteaga-Vazquez M."/>
            <person name="Balasubrmanian S."/>
            <person name="Bauer D."/>
            <person name="Boehm C."/>
            <person name="Briginshaw L."/>
            <person name="Caballero-Perez J."/>
            <person name="Catarino B."/>
            <person name="Chen F."/>
            <person name="Chiyoda S."/>
            <person name="Chovatia M."/>
            <person name="Davies K."/>
            <person name="Delmans M."/>
            <person name="Demura T."/>
            <person name="Dierschke T."/>
            <person name="Dolan L."/>
            <person name="Dorantes-Acosta A."/>
            <person name="Eklund D."/>
            <person name="Florent S."/>
            <person name="Flores-Sandoval E."/>
            <person name="Fujiyama A."/>
            <person name="Fukuzawa H."/>
            <person name="Galik B."/>
            <person name="Grimanelli D."/>
            <person name="Grimwood J."/>
            <person name="Grossniklaus U."/>
            <person name="Hamada T."/>
            <person name="Haseloff J."/>
            <person name="Hetherington A."/>
            <person name="Higo A."/>
            <person name="Hirakawa Y."/>
            <person name="Hundley H."/>
            <person name="Ikeda Y."/>
            <person name="Inoue K."/>
            <person name="Inoue S."/>
            <person name="Ishida S."/>
            <person name="Jia Q."/>
            <person name="Kakita M."/>
            <person name="Kanazawa T."/>
            <person name="Kawai Y."/>
            <person name="Kawashima T."/>
            <person name="Kennedy M."/>
            <person name="Kinose K."/>
            <person name="Kinoshita T."/>
            <person name="Kohara Y."/>
            <person name="Koide E."/>
            <person name="Komatsu K."/>
            <person name="Kopischke S."/>
            <person name="Kubo M."/>
            <person name="Kyozuka J."/>
            <person name="Lagercrantz U."/>
            <person name="Lin S."/>
            <person name="Lindquist E."/>
            <person name="Lipzen A."/>
            <person name="Lu C."/>
            <person name="Luna E."/>
            <person name="Martienssen R."/>
            <person name="Minamino N."/>
            <person name="Mizutani M."/>
            <person name="Mizutani M."/>
            <person name="Mochizuki N."/>
            <person name="Monte I."/>
            <person name="Mosher R."/>
            <person name="Nagasaki H."/>
            <person name="Nakagami H."/>
            <person name="Naramoto S."/>
            <person name="Nishitani K."/>
            <person name="Ohtani M."/>
            <person name="Okamoto T."/>
            <person name="Okumura M."/>
            <person name="Phillips J."/>
            <person name="Pollak B."/>
            <person name="Reinders A."/>
            <person name="Roevekamp M."/>
            <person name="Sano R."/>
            <person name="Sawa S."/>
            <person name="Schmid M."/>
            <person name="Shirakawa M."/>
            <person name="Solano R."/>
            <person name="Spunde A."/>
            <person name="Suetsugu N."/>
            <person name="Sugano S."/>
            <person name="Sugiyama A."/>
            <person name="Sun R."/>
            <person name="Suzuki Y."/>
            <person name="Takenaka M."/>
            <person name="Takezawa D."/>
            <person name="Tomogane H."/>
            <person name="Tsuzuki M."/>
            <person name="Ueda T."/>
            <person name="Umeda M."/>
            <person name="Ward J."/>
            <person name="Watanabe Y."/>
            <person name="Yazaki K."/>
            <person name="Yokoyama R."/>
            <person name="Yoshitake Y."/>
            <person name="Yotsui I."/>
            <person name="Zachgo S."/>
            <person name="Schmutz J."/>
        </authorList>
    </citation>
    <scope>NUCLEOTIDE SEQUENCE [LARGE SCALE GENOMIC DNA]</scope>
    <source>
        <strain evidence="4">cv. B-3</strain>
    </source>
</reference>
<keyword evidence="1" id="KW-1133">Transmembrane helix</keyword>
<dbReference type="EMBL" id="CM010636">
    <property type="protein sequence ID" value="RID46914.1"/>
    <property type="molecule type" value="Genomic_DNA"/>
</dbReference>
<protein>
    <recommendedName>
        <fullName evidence="2">RNase H type-1 domain-containing protein</fullName>
    </recommendedName>
</protein>
<dbReference type="PANTHER" id="PTHR34146">
    <property type="entry name" value="POLYNUCLEOTIDYL TRANSFERASE, RIBONUCLEASE H-LIKE SUPERFAMILY PROTEIN-RELATED"/>
    <property type="match status" value="1"/>
</dbReference>
<dbReference type="InterPro" id="IPR012337">
    <property type="entry name" value="RNaseH-like_sf"/>
</dbReference>
<dbReference type="GO" id="GO:0003676">
    <property type="term" value="F:nucleic acid binding"/>
    <property type="evidence" value="ECO:0007669"/>
    <property type="project" value="InterPro"/>
</dbReference>
<dbReference type="PANTHER" id="PTHR34146:SF3">
    <property type="entry name" value="POLYNUCLEOTIDYL TRANSFERASE, RIBONUCLEASE H-LIKE SUPERFAMILY PROTEIN"/>
    <property type="match status" value="1"/>
</dbReference>